<evidence type="ECO:0000256" key="4">
    <source>
        <dbReference type="ARBA" id="ARBA00023169"/>
    </source>
</evidence>
<dbReference type="InterPro" id="IPR031357">
    <property type="entry name" value="Stealth_CR3"/>
</dbReference>
<dbReference type="Proteomes" id="UP000533641">
    <property type="component" value="Unassembled WGS sequence"/>
</dbReference>
<evidence type="ECO:0000256" key="5">
    <source>
        <dbReference type="ARBA" id="ARBA00032902"/>
    </source>
</evidence>
<comment type="similarity">
    <text evidence="1">Belongs to the stealth family.</text>
</comment>
<accession>A0A7W6RWB0</accession>
<evidence type="ECO:0000259" key="6">
    <source>
        <dbReference type="Pfam" id="PF11380"/>
    </source>
</evidence>
<evidence type="ECO:0000256" key="1">
    <source>
        <dbReference type="ARBA" id="ARBA00007583"/>
    </source>
</evidence>
<feature type="domain" description="Stealth protein CR2 conserved region 2" evidence="6">
    <location>
        <begin position="271"/>
        <end position="376"/>
    </location>
</feature>
<evidence type="ECO:0000259" key="7">
    <source>
        <dbReference type="Pfam" id="PF17101"/>
    </source>
</evidence>
<evidence type="ECO:0000259" key="9">
    <source>
        <dbReference type="Pfam" id="PF17103"/>
    </source>
</evidence>
<dbReference type="Pfam" id="PF17103">
    <property type="entry name" value="Stealth_CR4"/>
    <property type="match status" value="1"/>
</dbReference>
<dbReference type="AlphaFoldDB" id="A0A7W6RWB0"/>
<dbReference type="RefSeq" id="WP_183931322.1">
    <property type="nucleotide sequence ID" value="NZ_JACIGM010000036.1"/>
</dbReference>
<evidence type="ECO:0000256" key="2">
    <source>
        <dbReference type="ARBA" id="ARBA00022423"/>
    </source>
</evidence>
<keyword evidence="3" id="KW-0808">Transferase</keyword>
<dbReference type="InterPro" id="IPR047141">
    <property type="entry name" value="Stealth"/>
</dbReference>
<evidence type="ECO:0000256" key="3">
    <source>
        <dbReference type="ARBA" id="ARBA00022679"/>
    </source>
</evidence>
<dbReference type="InterPro" id="IPR031356">
    <property type="entry name" value="Stealth_CR4"/>
</dbReference>
<feature type="domain" description="Stealth protein CR3 conserved region 3" evidence="8">
    <location>
        <begin position="422"/>
        <end position="467"/>
    </location>
</feature>
<evidence type="ECO:0000313" key="11">
    <source>
        <dbReference type="Proteomes" id="UP000533641"/>
    </source>
</evidence>
<evidence type="ECO:0000259" key="8">
    <source>
        <dbReference type="Pfam" id="PF17102"/>
    </source>
</evidence>
<dbReference type="Pfam" id="PF17101">
    <property type="entry name" value="Stealth_CR1"/>
    <property type="match status" value="1"/>
</dbReference>
<protein>
    <recommendedName>
        <fullName evidence="2">Capsular polysaccharide phosphotransferase SacB</fullName>
    </recommendedName>
    <alternativeName>
        <fullName evidence="5">Stealth protein SacB</fullName>
    </alternativeName>
</protein>
<comment type="caution">
    <text evidence="10">The sequence shown here is derived from an EMBL/GenBank/DDBJ whole genome shotgun (WGS) entry which is preliminary data.</text>
</comment>
<dbReference type="GO" id="GO:0016772">
    <property type="term" value="F:transferase activity, transferring phosphorus-containing groups"/>
    <property type="evidence" value="ECO:0007669"/>
    <property type="project" value="InterPro"/>
</dbReference>
<feature type="domain" description="Stealth protein CR1 conserved region 1" evidence="7">
    <location>
        <begin position="230"/>
        <end position="256"/>
    </location>
</feature>
<dbReference type="Pfam" id="PF11380">
    <property type="entry name" value="Stealth_CR2"/>
    <property type="match status" value="1"/>
</dbReference>
<dbReference type="PANTHER" id="PTHR24045">
    <property type="match status" value="1"/>
</dbReference>
<sequence length="542" mass="62260">MPLSVLQGIPHPLALLRDYLIRWRPPTNRVLKGAAFLKGLDVVENESFYSNYVDRNGKRSFCYRTGLGPRATETIVDLTAALKNASISFFRGGGADDWMKSIHIASRDTRLLIDLLRRKFGANASILVKLSDGEVVSCGDLGSKPAHYRQTRLTVLCVEKKAEASSTLACSWIGINIWKEVQGYSSQRIFETATFGPHLRRLRAETLERFLCDNTDIDVIDHNLGATPRFPIDVVYTWVNDKDPEWRKQKELYSGKAESNSDLSRSNLDERFTNRDELKYSMRSIELFAPFVRNIYLVTNGQIPSWLNTQNPRIKVVPHSEIYSKQDHLPTFNSSSIETQLHHIDGLAEHFLYFNDDFFLGDFCLPEDFFFANGAMKYFAAEQRAFEHDIDGTSEEYIAADANALALLKDHFGAFTRELMIHAPYPALRSVLYAMEEQFACSFDACASRRFRSHDDLRPIAFMQYHFGYQTRQAIPATISNRYLALWKPGIDRLFGDLLENRRYKTFCINDVGIAPSRTNWTNKQVEHFLRSYFPFKSSFEK</sequence>
<dbReference type="PANTHER" id="PTHR24045:SF0">
    <property type="entry name" value="N-ACETYLGLUCOSAMINE-1-PHOSPHOTRANSFERASE SUBUNITS ALPHA_BETA"/>
    <property type="match status" value="1"/>
</dbReference>
<gene>
    <name evidence="10" type="ORF">GGE12_007481</name>
</gene>
<dbReference type="Pfam" id="PF17102">
    <property type="entry name" value="Stealth_CR3"/>
    <property type="match status" value="1"/>
</dbReference>
<dbReference type="EMBL" id="JACIGM010000036">
    <property type="protein sequence ID" value="MBB4279662.1"/>
    <property type="molecule type" value="Genomic_DNA"/>
</dbReference>
<keyword evidence="4" id="KW-0270">Exopolysaccharide synthesis</keyword>
<name>A0A7W6RWB0_9HYPH</name>
<dbReference type="InterPro" id="IPR021520">
    <property type="entry name" value="Stealth_CR2"/>
</dbReference>
<proteinExistence type="inferred from homology"/>
<reference evidence="10 11" key="1">
    <citation type="submission" date="2020-08" db="EMBL/GenBank/DDBJ databases">
        <title>Genomic Encyclopedia of Type Strains, Phase IV (KMG-V): Genome sequencing to study the core and pangenomes of soil and plant-associated prokaryotes.</title>
        <authorList>
            <person name="Whitman W."/>
        </authorList>
    </citation>
    <scope>NUCLEOTIDE SEQUENCE [LARGE SCALE GENOMIC DNA]</scope>
    <source>
        <strain evidence="10 11">SEMIA 402</strain>
    </source>
</reference>
<dbReference type="InterPro" id="IPR031358">
    <property type="entry name" value="Stealth_CR1"/>
</dbReference>
<dbReference type="GO" id="GO:0000271">
    <property type="term" value="P:polysaccharide biosynthetic process"/>
    <property type="evidence" value="ECO:0007669"/>
    <property type="project" value="UniProtKB-KW"/>
</dbReference>
<evidence type="ECO:0000313" key="10">
    <source>
        <dbReference type="EMBL" id="MBB4279662.1"/>
    </source>
</evidence>
<feature type="domain" description="Stealth protein CR4 conserved region 4" evidence="9">
    <location>
        <begin position="498"/>
        <end position="542"/>
    </location>
</feature>
<organism evidence="10 11">
    <name type="scientific">Rhizobium mongolense</name>
    <dbReference type="NCBI Taxonomy" id="57676"/>
    <lineage>
        <taxon>Bacteria</taxon>
        <taxon>Pseudomonadati</taxon>
        <taxon>Pseudomonadota</taxon>
        <taxon>Alphaproteobacteria</taxon>
        <taxon>Hyphomicrobiales</taxon>
        <taxon>Rhizobiaceae</taxon>
        <taxon>Rhizobium/Agrobacterium group</taxon>
        <taxon>Rhizobium</taxon>
    </lineage>
</organism>